<evidence type="ECO:0000256" key="2">
    <source>
        <dbReference type="ARBA" id="ARBA00007984"/>
    </source>
</evidence>
<evidence type="ECO:0000256" key="9">
    <source>
        <dbReference type="ARBA" id="ARBA00023180"/>
    </source>
</evidence>
<evidence type="ECO:0000256" key="10">
    <source>
        <dbReference type="ARBA" id="ARBA00024938"/>
    </source>
</evidence>
<organism evidence="13 14">
    <name type="scientific">Brassicogethes aeneus</name>
    <name type="common">Rape pollen beetle</name>
    <name type="synonym">Meligethes aeneus</name>
    <dbReference type="NCBI Taxonomy" id="1431903"/>
    <lineage>
        <taxon>Eukaryota</taxon>
        <taxon>Metazoa</taxon>
        <taxon>Ecdysozoa</taxon>
        <taxon>Arthropoda</taxon>
        <taxon>Hexapoda</taxon>
        <taxon>Insecta</taxon>
        <taxon>Pterygota</taxon>
        <taxon>Neoptera</taxon>
        <taxon>Endopterygota</taxon>
        <taxon>Coleoptera</taxon>
        <taxon>Polyphaga</taxon>
        <taxon>Cucujiformia</taxon>
        <taxon>Nitidulidae</taxon>
        <taxon>Meligethinae</taxon>
        <taxon>Brassicogethes</taxon>
    </lineage>
</organism>
<evidence type="ECO:0008006" key="15">
    <source>
        <dbReference type="Google" id="ProtNLM"/>
    </source>
</evidence>
<dbReference type="Pfam" id="PF10151">
    <property type="entry name" value="TMEM214"/>
    <property type="match status" value="1"/>
</dbReference>
<evidence type="ECO:0000256" key="1">
    <source>
        <dbReference type="ARBA" id="ARBA00004477"/>
    </source>
</evidence>
<keyword evidence="7 12" id="KW-1133">Transmembrane helix</keyword>
<comment type="function">
    <text evidence="10">Critical mediator, in cooperation with CASP4, of endoplasmic reticulum-stress induced apoptosis. Required or the activation of CASP4 following endoplasmic reticulum stress.</text>
</comment>
<dbReference type="GO" id="GO:0005794">
    <property type="term" value="C:Golgi apparatus"/>
    <property type="evidence" value="ECO:0007669"/>
    <property type="project" value="TreeGrafter"/>
</dbReference>
<dbReference type="GO" id="GO:0005789">
    <property type="term" value="C:endoplasmic reticulum membrane"/>
    <property type="evidence" value="ECO:0007669"/>
    <property type="project" value="UniProtKB-SubCell"/>
</dbReference>
<dbReference type="GO" id="GO:0006915">
    <property type="term" value="P:apoptotic process"/>
    <property type="evidence" value="ECO:0007669"/>
    <property type="project" value="UniProtKB-KW"/>
</dbReference>
<evidence type="ECO:0000256" key="5">
    <source>
        <dbReference type="ARBA" id="ARBA00022703"/>
    </source>
</evidence>
<keyword evidence="14" id="KW-1185">Reference proteome</keyword>
<protein>
    <recommendedName>
        <fullName evidence="15">Transmembrane protein 214-A</fullName>
    </recommendedName>
</protein>
<evidence type="ECO:0000256" key="12">
    <source>
        <dbReference type="SAM" id="Phobius"/>
    </source>
</evidence>
<feature type="transmembrane region" description="Helical" evidence="12">
    <location>
        <begin position="463"/>
        <end position="483"/>
    </location>
</feature>
<evidence type="ECO:0000256" key="6">
    <source>
        <dbReference type="ARBA" id="ARBA00022824"/>
    </source>
</evidence>
<sequence>MSGQWEVVVGKKSKPSKLPVLKNSEKHENKKKNVLNGVKIEEVLPKSQVENIYGSVKNKENNKPKEKSNKTQDAKKPQKKVEKTQEAPKPKPPKSIESALTSINVEEFVQIYEKNRTLYPDTPIVWLKELVQFLNQKVPIELADPVFTNKQQGYPLNVVPLPIKTVIEKSVKETGKSNIQLFFDIALTSMTTEMSKGLPALGWKFFLQYIATIEPKLVVTSISKHIVLRNSYQNRSNVGLSILWAVGQVGFADFNSGLRVFQELMLPLMEMKAYSRFIAKYLLDIITSNKDISLTKEEYLLILDTIHSNKKNFPNELKNDFSKQADKLKQSLFGNPKEKYNPYVDAFLNKIISNSNKAYQNSLSSALIEVFQRDPSTFVNWSKGYSKNLAASVIVMKYLYENWKSVSVKINIKQFVDLLNNFKVTNEELSNKKKKDDALYESINIIKKMEQKMAAKKKSGSKMCYFFLPMMGIFLFTFGPRFYNYVTEECLKKNNPSDFCYYTNLSVNKTHDAWVCVDKSVETQFPQYKQKLDGISKPYVRLVQDLGVVVYNLGVNVKDYAVETYPALVKSIDSYAPGLIEQSQRTAQNVWSTSVVYYTRSLDYLKNEVFVGQLSPENMQRAVFDAYNVTQTKTSEYISWIYEKVQTSIK</sequence>
<name>A0A9P0FE05_BRAAE</name>
<dbReference type="EMBL" id="OV121133">
    <property type="protein sequence ID" value="CAH0550148.1"/>
    <property type="molecule type" value="Genomic_DNA"/>
</dbReference>
<evidence type="ECO:0000313" key="14">
    <source>
        <dbReference type="Proteomes" id="UP001154078"/>
    </source>
</evidence>
<feature type="region of interest" description="Disordered" evidence="11">
    <location>
        <begin position="1"/>
        <end position="37"/>
    </location>
</feature>
<comment type="subcellular location">
    <subcellularLocation>
        <location evidence="1">Endoplasmic reticulum membrane</location>
        <topology evidence="1">Multi-pass membrane protein</topology>
    </subcellularLocation>
</comment>
<evidence type="ECO:0000256" key="11">
    <source>
        <dbReference type="SAM" id="MobiDB-lite"/>
    </source>
</evidence>
<evidence type="ECO:0000256" key="7">
    <source>
        <dbReference type="ARBA" id="ARBA00022989"/>
    </source>
</evidence>
<dbReference type="Proteomes" id="UP001154078">
    <property type="component" value="Chromosome 2"/>
</dbReference>
<keyword evidence="5" id="KW-0053">Apoptosis</keyword>
<dbReference type="InterPro" id="IPR019308">
    <property type="entry name" value="TMEM214"/>
</dbReference>
<dbReference type="PANTHER" id="PTHR13448">
    <property type="entry name" value="TRANSMEMBRANE PROTEIN 214"/>
    <property type="match status" value="1"/>
</dbReference>
<evidence type="ECO:0000256" key="3">
    <source>
        <dbReference type="ARBA" id="ARBA00011720"/>
    </source>
</evidence>
<gene>
    <name evidence="13" type="ORF">MELIAE_LOCUS3038</name>
</gene>
<dbReference type="PANTHER" id="PTHR13448:SF0">
    <property type="entry name" value="TRANSMEMBRANE PROTEIN 214"/>
    <property type="match status" value="1"/>
</dbReference>
<keyword evidence="6" id="KW-0256">Endoplasmic reticulum</keyword>
<feature type="compositionally biased region" description="Basic and acidic residues" evidence="11">
    <location>
        <begin position="57"/>
        <end position="89"/>
    </location>
</feature>
<keyword evidence="8 12" id="KW-0472">Membrane</keyword>
<evidence type="ECO:0000256" key="8">
    <source>
        <dbReference type="ARBA" id="ARBA00023136"/>
    </source>
</evidence>
<comment type="similarity">
    <text evidence="2">Belongs to the TMEM214 family.</text>
</comment>
<keyword evidence="9" id="KW-0325">Glycoprotein</keyword>
<evidence type="ECO:0000313" key="13">
    <source>
        <dbReference type="EMBL" id="CAH0550148.1"/>
    </source>
</evidence>
<feature type="region of interest" description="Disordered" evidence="11">
    <location>
        <begin position="51"/>
        <end position="97"/>
    </location>
</feature>
<proteinExistence type="inferred from homology"/>
<evidence type="ECO:0000256" key="4">
    <source>
        <dbReference type="ARBA" id="ARBA00022692"/>
    </source>
</evidence>
<comment type="subunit">
    <text evidence="3">Constitutively interacts with CASP4; required for the localization of procaspase 4 to the ER.</text>
</comment>
<keyword evidence="4 12" id="KW-0812">Transmembrane</keyword>
<reference evidence="13" key="1">
    <citation type="submission" date="2021-12" db="EMBL/GenBank/DDBJ databases">
        <authorList>
            <person name="King R."/>
        </authorList>
    </citation>
    <scope>NUCLEOTIDE SEQUENCE</scope>
</reference>
<accession>A0A9P0FE05</accession>
<dbReference type="AlphaFoldDB" id="A0A9P0FE05"/>
<dbReference type="OrthoDB" id="10022292at2759"/>